<dbReference type="Proteomes" id="UP001597419">
    <property type="component" value="Unassembled WGS sequence"/>
</dbReference>
<dbReference type="SUPFAM" id="SSF46689">
    <property type="entry name" value="Homeodomain-like"/>
    <property type="match status" value="1"/>
</dbReference>
<keyword evidence="7" id="KW-1185">Reference proteome</keyword>
<evidence type="ECO:0000259" key="5">
    <source>
        <dbReference type="PROSITE" id="PS50977"/>
    </source>
</evidence>
<dbReference type="PANTHER" id="PTHR47506:SF3">
    <property type="entry name" value="HTH-TYPE TRANSCRIPTIONAL REGULATOR LMRA"/>
    <property type="match status" value="1"/>
</dbReference>
<proteinExistence type="predicted"/>
<sequence length="189" mass="19940">MGRRPGQSRQRMLDSAIALLRERGASGVSIDAVLAHSGAPRGSVYHHFPGGRNELITGAVGQAGEFIGGLIDQATADGDPRAALGGFVAFWKQSLLRSDYRAGCPVVALAVDNREDLPEAAELVREIFARWHGKLRDLLVGGGIPADRAHRLATLAVAAIEGAVILCRAERDSAPLDDVVTEIAPLFGS</sequence>
<dbReference type="InterPro" id="IPR054156">
    <property type="entry name" value="YxaF_TetR_C"/>
</dbReference>
<dbReference type="InterPro" id="IPR009057">
    <property type="entry name" value="Homeodomain-like_sf"/>
</dbReference>
<gene>
    <name evidence="6" type="ORF">ACFSYJ_35615</name>
</gene>
<accession>A0ABW5GSU8</accession>
<evidence type="ECO:0000313" key="6">
    <source>
        <dbReference type="EMBL" id="MFD2463991.1"/>
    </source>
</evidence>
<protein>
    <submittedName>
        <fullName evidence="6">TetR/AcrR family transcriptional regulator</fullName>
    </submittedName>
</protein>
<dbReference type="Pfam" id="PF21993">
    <property type="entry name" value="TetR_C_13_2"/>
    <property type="match status" value="1"/>
</dbReference>
<keyword evidence="1" id="KW-0805">Transcription regulation</keyword>
<dbReference type="EMBL" id="JBHUKU010000022">
    <property type="protein sequence ID" value="MFD2463991.1"/>
    <property type="molecule type" value="Genomic_DNA"/>
</dbReference>
<evidence type="ECO:0000256" key="4">
    <source>
        <dbReference type="PROSITE-ProRule" id="PRU00335"/>
    </source>
</evidence>
<evidence type="ECO:0000256" key="3">
    <source>
        <dbReference type="ARBA" id="ARBA00023163"/>
    </source>
</evidence>
<dbReference type="Gene3D" id="1.10.357.10">
    <property type="entry name" value="Tetracycline Repressor, domain 2"/>
    <property type="match status" value="1"/>
</dbReference>
<dbReference type="InterPro" id="IPR001647">
    <property type="entry name" value="HTH_TetR"/>
</dbReference>
<dbReference type="PROSITE" id="PS50977">
    <property type="entry name" value="HTH_TETR_2"/>
    <property type="match status" value="1"/>
</dbReference>
<evidence type="ECO:0000313" key="7">
    <source>
        <dbReference type="Proteomes" id="UP001597419"/>
    </source>
</evidence>
<reference evidence="7" key="1">
    <citation type="journal article" date="2019" name="Int. J. Syst. Evol. Microbiol.">
        <title>The Global Catalogue of Microorganisms (GCM) 10K type strain sequencing project: providing services to taxonomists for standard genome sequencing and annotation.</title>
        <authorList>
            <consortium name="The Broad Institute Genomics Platform"/>
            <consortium name="The Broad Institute Genome Sequencing Center for Infectious Disease"/>
            <person name="Wu L."/>
            <person name="Ma J."/>
        </authorList>
    </citation>
    <scope>NUCLEOTIDE SEQUENCE [LARGE SCALE GENOMIC DNA]</scope>
    <source>
        <strain evidence="7">CGMCC 4.7643</strain>
    </source>
</reference>
<feature type="domain" description="HTH tetR-type" evidence="5">
    <location>
        <begin position="6"/>
        <end position="66"/>
    </location>
</feature>
<keyword evidence="3" id="KW-0804">Transcription</keyword>
<dbReference type="PANTHER" id="PTHR47506">
    <property type="entry name" value="TRANSCRIPTIONAL REGULATORY PROTEIN"/>
    <property type="match status" value="1"/>
</dbReference>
<name>A0ABW5GSU8_9PSEU</name>
<dbReference type="Pfam" id="PF00440">
    <property type="entry name" value="TetR_N"/>
    <property type="match status" value="1"/>
</dbReference>
<keyword evidence="2 4" id="KW-0238">DNA-binding</keyword>
<dbReference type="SUPFAM" id="SSF48498">
    <property type="entry name" value="Tetracyclin repressor-like, C-terminal domain"/>
    <property type="match status" value="1"/>
</dbReference>
<dbReference type="InterPro" id="IPR036271">
    <property type="entry name" value="Tet_transcr_reg_TetR-rel_C_sf"/>
</dbReference>
<evidence type="ECO:0000256" key="1">
    <source>
        <dbReference type="ARBA" id="ARBA00023015"/>
    </source>
</evidence>
<organism evidence="6 7">
    <name type="scientific">Amycolatopsis samaneae</name>
    <dbReference type="NCBI Taxonomy" id="664691"/>
    <lineage>
        <taxon>Bacteria</taxon>
        <taxon>Bacillati</taxon>
        <taxon>Actinomycetota</taxon>
        <taxon>Actinomycetes</taxon>
        <taxon>Pseudonocardiales</taxon>
        <taxon>Pseudonocardiaceae</taxon>
        <taxon>Amycolatopsis</taxon>
    </lineage>
</organism>
<evidence type="ECO:0000256" key="2">
    <source>
        <dbReference type="ARBA" id="ARBA00023125"/>
    </source>
</evidence>
<comment type="caution">
    <text evidence="6">The sequence shown here is derived from an EMBL/GenBank/DDBJ whole genome shotgun (WGS) entry which is preliminary data.</text>
</comment>
<feature type="DNA-binding region" description="H-T-H motif" evidence="4">
    <location>
        <begin position="29"/>
        <end position="48"/>
    </location>
</feature>
<dbReference type="RefSeq" id="WP_345386035.1">
    <property type="nucleotide sequence ID" value="NZ_BAABHG010000001.1"/>
</dbReference>